<dbReference type="PANTHER" id="PTHR42901:SF1">
    <property type="entry name" value="ALCOHOL DEHYDROGENASE"/>
    <property type="match status" value="1"/>
</dbReference>
<accession>A0A5C7G6H1</accession>
<dbReference type="RefSeq" id="WP_147933454.1">
    <property type="nucleotide sequence ID" value="NZ_VPFD01000003.1"/>
</dbReference>
<comment type="similarity">
    <text evidence="1 3">Belongs to the short-chain dehydrogenases/reductases (SDR) family.</text>
</comment>
<dbReference type="SUPFAM" id="SSF51735">
    <property type="entry name" value="NAD(P)-binding Rossmann-fold domains"/>
    <property type="match status" value="1"/>
</dbReference>
<protein>
    <submittedName>
        <fullName evidence="4">SDR family oxidoreductase</fullName>
    </submittedName>
</protein>
<keyword evidence="2" id="KW-0560">Oxidoreductase</keyword>
<dbReference type="AlphaFoldDB" id="A0A5C7G6H1"/>
<dbReference type="PROSITE" id="PS00061">
    <property type="entry name" value="ADH_SHORT"/>
    <property type="match status" value="1"/>
</dbReference>
<dbReference type="InterPro" id="IPR002347">
    <property type="entry name" value="SDR_fam"/>
</dbReference>
<dbReference type="CDD" id="cd05346">
    <property type="entry name" value="SDR_c5"/>
    <property type="match status" value="1"/>
</dbReference>
<dbReference type="GO" id="GO:0016616">
    <property type="term" value="F:oxidoreductase activity, acting on the CH-OH group of donors, NAD or NADP as acceptor"/>
    <property type="evidence" value="ECO:0007669"/>
    <property type="project" value="UniProtKB-ARBA"/>
</dbReference>
<comment type="caution">
    <text evidence="4">The sequence shown here is derived from an EMBL/GenBank/DDBJ whole genome shotgun (WGS) entry which is preliminary data.</text>
</comment>
<dbReference type="Gene3D" id="3.40.50.720">
    <property type="entry name" value="NAD(P)-binding Rossmann-like Domain"/>
    <property type="match status" value="1"/>
</dbReference>
<dbReference type="InterPro" id="IPR020904">
    <property type="entry name" value="Sc_DH/Rdtase_CS"/>
</dbReference>
<gene>
    <name evidence="4" type="ORF">FVD38_02905</name>
</gene>
<evidence type="ECO:0000313" key="5">
    <source>
        <dbReference type="Proteomes" id="UP000321413"/>
    </source>
</evidence>
<dbReference type="Pfam" id="PF00106">
    <property type="entry name" value="adh_short"/>
    <property type="match status" value="1"/>
</dbReference>
<reference evidence="4 5" key="1">
    <citation type="submission" date="2019-08" db="EMBL/GenBank/DDBJ databases">
        <title>Massilia golmudensis sp. nov., isolated from sand in the Qinghai-Tibetan Plateau.</title>
        <authorList>
            <person name="Zhang B."/>
        </authorList>
    </citation>
    <scope>NUCLEOTIDE SEQUENCE [LARGE SCALE GENOMIC DNA]</scope>
    <source>
        <strain evidence="4 5">GEM5</strain>
    </source>
</reference>
<dbReference type="InterPro" id="IPR036291">
    <property type="entry name" value="NAD(P)-bd_dom_sf"/>
</dbReference>
<dbReference type="Proteomes" id="UP000321413">
    <property type="component" value="Unassembled WGS sequence"/>
</dbReference>
<dbReference type="EMBL" id="VPFD01000003">
    <property type="protein sequence ID" value="TXG01541.1"/>
    <property type="molecule type" value="Genomic_DNA"/>
</dbReference>
<dbReference type="PANTHER" id="PTHR42901">
    <property type="entry name" value="ALCOHOL DEHYDROGENASE"/>
    <property type="match status" value="1"/>
</dbReference>
<sequence length="248" mass="26211">MNVFITGASAGFGAEMARTFVSHGHRVVLAARRTDRIADLARELGDSALAVTLDVTSRASIEAALSGLPPEWKQIDVLVNNAGLALNTAPAYEVPLEDWDTMIATNCQGLVTMTRAMLPDMVARGSGLVINIGSVAGHYPYPGGNVYGATKAFVEQFTLNLRADLVGTGVRATNIAPGLCGGTEFSNVRFKGDDDAAAKVYEGTQPLTAKDIADTAFWIATLPPHVNVNSIELMPTCQGFSPFAVRRG</sequence>
<evidence type="ECO:0000256" key="3">
    <source>
        <dbReference type="RuleBase" id="RU000363"/>
    </source>
</evidence>
<evidence type="ECO:0000256" key="2">
    <source>
        <dbReference type="ARBA" id="ARBA00023002"/>
    </source>
</evidence>
<dbReference type="PRINTS" id="PR00080">
    <property type="entry name" value="SDRFAMILY"/>
</dbReference>
<dbReference type="PRINTS" id="PR00081">
    <property type="entry name" value="GDHRDH"/>
</dbReference>
<proteinExistence type="inferred from homology"/>
<evidence type="ECO:0000256" key="1">
    <source>
        <dbReference type="ARBA" id="ARBA00006484"/>
    </source>
</evidence>
<organism evidence="4 5">
    <name type="scientific">Massilia arenae</name>
    <dbReference type="NCBI Taxonomy" id="2603288"/>
    <lineage>
        <taxon>Bacteria</taxon>
        <taxon>Pseudomonadati</taxon>
        <taxon>Pseudomonadota</taxon>
        <taxon>Betaproteobacteria</taxon>
        <taxon>Burkholderiales</taxon>
        <taxon>Oxalobacteraceae</taxon>
        <taxon>Telluria group</taxon>
        <taxon>Massilia</taxon>
    </lineage>
</organism>
<evidence type="ECO:0000313" key="4">
    <source>
        <dbReference type="EMBL" id="TXG01541.1"/>
    </source>
</evidence>
<keyword evidence="5" id="KW-1185">Reference proteome</keyword>
<dbReference type="FunFam" id="3.40.50.720:FF:000047">
    <property type="entry name" value="NADP-dependent L-serine/L-allo-threonine dehydrogenase"/>
    <property type="match status" value="1"/>
</dbReference>
<name>A0A5C7G6H1_9BURK</name>